<dbReference type="Proteomes" id="UP000887116">
    <property type="component" value="Unassembled WGS sequence"/>
</dbReference>
<keyword evidence="2" id="KW-0695">RNA-directed DNA polymerase</keyword>
<keyword evidence="3" id="KW-1185">Reference proteome</keyword>
<dbReference type="EMBL" id="BMAO01027389">
    <property type="protein sequence ID" value="GFR16449.1"/>
    <property type="molecule type" value="Genomic_DNA"/>
</dbReference>
<proteinExistence type="predicted"/>
<dbReference type="AlphaFoldDB" id="A0A8X6LQS3"/>
<dbReference type="PROSITE" id="PS50878">
    <property type="entry name" value="RT_POL"/>
    <property type="match status" value="1"/>
</dbReference>
<sequence>MLSRIKSFHTQRFCTTRFGDSMSNFKKSETGLPQGIVINPLLLNTFIGDLPGISSFNGLTNAACFEDDLVVWFCAFKEEHFELNTVLN</sequence>
<comment type="caution">
    <text evidence="2">The sequence shown here is derived from an EMBL/GenBank/DDBJ whole genome shotgun (WGS) entry which is preliminary data.</text>
</comment>
<dbReference type="InterPro" id="IPR000477">
    <property type="entry name" value="RT_dom"/>
</dbReference>
<keyword evidence="2" id="KW-0808">Transferase</keyword>
<name>A0A8X6LQS3_TRICU</name>
<accession>A0A8X6LQS3</accession>
<evidence type="ECO:0000259" key="1">
    <source>
        <dbReference type="PROSITE" id="PS50878"/>
    </source>
</evidence>
<protein>
    <submittedName>
        <fullName evidence="2">Putative RNA-directed DNA polymerase from transposon X-element</fullName>
    </submittedName>
</protein>
<organism evidence="2 3">
    <name type="scientific">Trichonephila clavata</name>
    <name type="common">Joro spider</name>
    <name type="synonym">Nephila clavata</name>
    <dbReference type="NCBI Taxonomy" id="2740835"/>
    <lineage>
        <taxon>Eukaryota</taxon>
        <taxon>Metazoa</taxon>
        <taxon>Ecdysozoa</taxon>
        <taxon>Arthropoda</taxon>
        <taxon>Chelicerata</taxon>
        <taxon>Arachnida</taxon>
        <taxon>Araneae</taxon>
        <taxon>Araneomorphae</taxon>
        <taxon>Entelegynae</taxon>
        <taxon>Araneoidea</taxon>
        <taxon>Nephilidae</taxon>
        <taxon>Trichonephila</taxon>
    </lineage>
</organism>
<dbReference type="OrthoDB" id="6766831at2759"/>
<keyword evidence="2" id="KW-0548">Nucleotidyltransferase</keyword>
<dbReference type="GO" id="GO:0003964">
    <property type="term" value="F:RNA-directed DNA polymerase activity"/>
    <property type="evidence" value="ECO:0007669"/>
    <property type="project" value="UniProtKB-KW"/>
</dbReference>
<evidence type="ECO:0000313" key="2">
    <source>
        <dbReference type="EMBL" id="GFR16449.1"/>
    </source>
</evidence>
<feature type="domain" description="Reverse transcriptase" evidence="1">
    <location>
        <begin position="1"/>
        <end position="88"/>
    </location>
</feature>
<gene>
    <name evidence="2" type="primary">X975_11037</name>
    <name evidence="2" type="ORF">TNCT_681481</name>
</gene>
<evidence type="ECO:0000313" key="3">
    <source>
        <dbReference type="Proteomes" id="UP000887116"/>
    </source>
</evidence>
<reference evidence="2" key="1">
    <citation type="submission" date="2020-07" db="EMBL/GenBank/DDBJ databases">
        <title>Multicomponent nature underlies the extraordinary mechanical properties of spider dragline silk.</title>
        <authorList>
            <person name="Kono N."/>
            <person name="Nakamura H."/>
            <person name="Mori M."/>
            <person name="Yoshida Y."/>
            <person name="Ohtoshi R."/>
            <person name="Malay A.D."/>
            <person name="Moran D.A.P."/>
            <person name="Tomita M."/>
            <person name="Numata K."/>
            <person name="Arakawa K."/>
        </authorList>
    </citation>
    <scope>NUCLEOTIDE SEQUENCE</scope>
</reference>